<gene>
    <name evidence="1" type="ORF">E2C01_093049</name>
</gene>
<accession>A0A5B7JI13</accession>
<dbReference type="EMBL" id="VSRR010111170">
    <property type="protein sequence ID" value="MPC97721.1"/>
    <property type="molecule type" value="Genomic_DNA"/>
</dbReference>
<dbReference type="AlphaFoldDB" id="A0A5B7JI13"/>
<name>A0A5B7JI13_PORTR</name>
<proteinExistence type="predicted"/>
<evidence type="ECO:0000313" key="2">
    <source>
        <dbReference type="Proteomes" id="UP000324222"/>
    </source>
</evidence>
<keyword evidence="2" id="KW-1185">Reference proteome</keyword>
<protein>
    <submittedName>
        <fullName evidence="1">Uncharacterized protein</fullName>
    </submittedName>
</protein>
<reference evidence="1 2" key="1">
    <citation type="submission" date="2019-05" db="EMBL/GenBank/DDBJ databases">
        <title>Another draft genome of Portunus trituberculatus and its Hox gene families provides insights of decapod evolution.</title>
        <authorList>
            <person name="Jeong J.-H."/>
            <person name="Song I."/>
            <person name="Kim S."/>
            <person name="Choi T."/>
            <person name="Kim D."/>
            <person name="Ryu S."/>
            <person name="Kim W."/>
        </authorList>
    </citation>
    <scope>NUCLEOTIDE SEQUENCE [LARGE SCALE GENOMIC DNA]</scope>
    <source>
        <tissue evidence="1">Muscle</tissue>
    </source>
</reference>
<sequence>MLAAFLQEMRSRPYVTSPINSTRSASLPCCVLCHAASVCWPSPRPLPIALRTHWVKTYLY</sequence>
<dbReference type="Proteomes" id="UP000324222">
    <property type="component" value="Unassembled WGS sequence"/>
</dbReference>
<comment type="caution">
    <text evidence="1">The sequence shown here is derived from an EMBL/GenBank/DDBJ whole genome shotgun (WGS) entry which is preliminary data.</text>
</comment>
<evidence type="ECO:0000313" key="1">
    <source>
        <dbReference type="EMBL" id="MPC97721.1"/>
    </source>
</evidence>
<organism evidence="1 2">
    <name type="scientific">Portunus trituberculatus</name>
    <name type="common">Swimming crab</name>
    <name type="synonym">Neptunus trituberculatus</name>
    <dbReference type="NCBI Taxonomy" id="210409"/>
    <lineage>
        <taxon>Eukaryota</taxon>
        <taxon>Metazoa</taxon>
        <taxon>Ecdysozoa</taxon>
        <taxon>Arthropoda</taxon>
        <taxon>Crustacea</taxon>
        <taxon>Multicrustacea</taxon>
        <taxon>Malacostraca</taxon>
        <taxon>Eumalacostraca</taxon>
        <taxon>Eucarida</taxon>
        <taxon>Decapoda</taxon>
        <taxon>Pleocyemata</taxon>
        <taxon>Brachyura</taxon>
        <taxon>Eubrachyura</taxon>
        <taxon>Portunoidea</taxon>
        <taxon>Portunidae</taxon>
        <taxon>Portuninae</taxon>
        <taxon>Portunus</taxon>
    </lineage>
</organism>